<name>A0A949JLD8_9ACTN</name>
<sequence>MDVAGVVQQSWPYIGAAVGAYGTAVVTRVGDDSADAAVAFGRRLLNRLWRREETRPFLLRQLGGVADDPANEAARTALLEELRRMLVDDEALRRDLAALLGDAPPAPANSFRATGDRSVAVATNNGVIATGDNTRIERDPRS</sequence>
<reference evidence="1" key="1">
    <citation type="submission" date="2021-06" db="EMBL/GenBank/DDBJ databases">
        <title>Sequencing of actinobacteria type strains.</title>
        <authorList>
            <person name="Nguyen G.-S."/>
            <person name="Wentzel A."/>
        </authorList>
    </citation>
    <scope>NUCLEOTIDE SEQUENCE</scope>
    <source>
        <strain evidence="1">P38-E01</strain>
    </source>
</reference>
<comment type="caution">
    <text evidence="1">The sequence shown here is derived from an EMBL/GenBank/DDBJ whole genome shotgun (WGS) entry which is preliminary data.</text>
</comment>
<dbReference type="EMBL" id="JAELVF020000001">
    <property type="protein sequence ID" value="MBU7596290.1"/>
    <property type="molecule type" value="Genomic_DNA"/>
</dbReference>
<evidence type="ECO:0000313" key="2">
    <source>
        <dbReference type="Proteomes" id="UP000694501"/>
    </source>
</evidence>
<keyword evidence="2" id="KW-1185">Reference proteome</keyword>
<dbReference type="AlphaFoldDB" id="A0A949JLD8"/>
<gene>
    <name evidence="1" type="ORF">JGS22_001210</name>
</gene>
<evidence type="ECO:0000313" key="1">
    <source>
        <dbReference type="EMBL" id="MBU7596290.1"/>
    </source>
</evidence>
<protein>
    <submittedName>
        <fullName evidence="1">Uncharacterized protein</fullName>
    </submittedName>
</protein>
<dbReference type="Proteomes" id="UP000694501">
    <property type="component" value="Unassembled WGS sequence"/>
</dbReference>
<organism evidence="1 2">
    <name type="scientific">Streptomyces tardus</name>
    <dbReference type="NCBI Taxonomy" id="2780544"/>
    <lineage>
        <taxon>Bacteria</taxon>
        <taxon>Bacillati</taxon>
        <taxon>Actinomycetota</taxon>
        <taxon>Actinomycetes</taxon>
        <taxon>Kitasatosporales</taxon>
        <taxon>Streptomycetaceae</taxon>
        <taxon>Streptomyces</taxon>
    </lineage>
</organism>
<accession>A0A949JLD8</accession>
<proteinExistence type="predicted"/>